<dbReference type="EMBL" id="VBUU01000029">
    <property type="protein sequence ID" value="TLG01746.1"/>
    <property type="molecule type" value="Genomic_DNA"/>
</dbReference>
<protein>
    <recommendedName>
        <fullName evidence="3">DUF8176 domain-containing protein</fullName>
    </recommendedName>
</protein>
<reference evidence="4 5" key="1">
    <citation type="submission" date="2019-05" db="EMBL/GenBank/DDBJ databases">
        <title>Genomes sequences of two Nocardia cyriacigeorgica environmental isolates, type strains Nocardia asteroides ATCC 19247 and Nocardia cyriacigeorgica DSM 44484.</title>
        <authorList>
            <person name="Vautrin F."/>
            <person name="Bergeron E."/>
            <person name="Dubost A."/>
            <person name="Abrouk D."/>
            <person name="Rodriguez Nava V."/>
            <person name="Pujic P."/>
        </authorList>
    </citation>
    <scope>NUCLEOTIDE SEQUENCE [LARGE SCALE GENOMIC DNA]</scope>
    <source>
        <strain evidence="4 5">EML 1456</strain>
    </source>
</reference>
<proteinExistence type="predicted"/>
<feature type="region of interest" description="Disordered" evidence="1">
    <location>
        <begin position="1"/>
        <end position="60"/>
    </location>
</feature>
<dbReference type="AlphaFoldDB" id="A0A5R8P9B9"/>
<evidence type="ECO:0000313" key="4">
    <source>
        <dbReference type="EMBL" id="TLG01746.1"/>
    </source>
</evidence>
<feature type="transmembrane region" description="Helical" evidence="2">
    <location>
        <begin position="71"/>
        <end position="91"/>
    </location>
</feature>
<sequence length="239" mass="24611">MNNTDHTSSDDSWLWLDNPETRSPQTSTEHARRSPRGSSDVAFGGSAVEGPWPGTSPVRNHRVAGQTRRHVVLGLGLAAAVSAALIGAGVADLAGTTTTEVAAPSLTAARPSDPSQAPAACKGLSGATITSEAGDDASLTGVIAAFEHAYYVRRDPAAAMGVLAPATGITAEALAAGIASIPPGSTHCVAITPIADTAAEIHLVELHPDRSRVDYLQVVNVAPRADRPHAVWITNIQKR</sequence>
<dbReference type="Pfam" id="PF26527">
    <property type="entry name" value="DUF8176"/>
    <property type="match status" value="1"/>
</dbReference>
<evidence type="ECO:0000313" key="5">
    <source>
        <dbReference type="Proteomes" id="UP000308349"/>
    </source>
</evidence>
<keyword evidence="2" id="KW-1133">Transmembrane helix</keyword>
<dbReference type="Proteomes" id="UP000308349">
    <property type="component" value="Unassembled WGS sequence"/>
</dbReference>
<evidence type="ECO:0000256" key="1">
    <source>
        <dbReference type="SAM" id="MobiDB-lite"/>
    </source>
</evidence>
<name>A0A5R8P9B9_9NOCA</name>
<organism evidence="4 5">
    <name type="scientific">Nocardia cyriacigeorgica</name>
    <dbReference type="NCBI Taxonomy" id="135487"/>
    <lineage>
        <taxon>Bacteria</taxon>
        <taxon>Bacillati</taxon>
        <taxon>Actinomycetota</taxon>
        <taxon>Actinomycetes</taxon>
        <taxon>Mycobacteriales</taxon>
        <taxon>Nocardiaceae</taxon>
        <taxon>Nocardia</taxon>
    </lineage>
</organism>
<keyword evidence="2" id="KW-0472">Membrane</keyword>
<dbReference type="OrthoDB" id="4554281at2"/>
<keyword evidence="2" id="KW-0812">Transmembrane</keyword>
<dbReference type="InterPro" id="IPR058489">
    <property type="entry name" value="DUF8176"/>
</dbReference>
<evidence type="ECO:0000259" key="3">
    <source>
        <dbReference type="Pfam" id="PF26527"/>
    </source>
</evidence>
<comment type="caution">
    <text evidence="4">The sequence shown here is derived from an EMBL/GenBank/DDBJ whole genome shotgun (WGS) entry which is preliminary data.</text>
</comment>
<gene>
    <name evidence="4" type="ORF">FEK35_23070</name>
</gene>
<dbReference type="RefSeq" id="WP_138457945.1">
    <property type="nucleotide sequence ID" value="NZ_VBUU01000029.1"/>
</dbReference>
<accession>A0A5R8P9B9</accession>
<evidence type="ECO:0000256" key="2">
    <source>
        <dbReference type="SAM" id="Phobius"/>
    </source>
</evidence>
<feature type="domain" description="DUF8176" evidence="3">
    <location>
        <begin position="127"/>
        <end position="236"/>
    </location>
</feature>